<gene>
    <name evidence="2" type="ORF">SAMN02910414_01861</name>
</gene>
<organism evidence="2 3">
    <name type="scientific">Lachnobacterium bovis DSM 14045</name>
    <dbReference type="NCBI Taxonomy" id="1122142"/>
    <lineage>
        <taxon>Bacteria</taxon>
        <taxon>Bacillati</taxon>
        <taxon>Bacillota</taxon>
        <taxon>Clostridia</taxon>
        <taxon>Lachnospirales</taxon>
        <taxon>Lachnospiraceae</taxon>
        <taxon>Lachnobacterium</taxon>
    </lineage>
</organism>
<dbReference type="OrthoDB" id="2051473at2"/>
<reference evidence="2 3" key="1">
    <citation type="submission" date="2016-10" db="EMBL/GenBank/DDBJ databases">
        <authorList>
            <person name="de Groot N.N."/>
        </authorList>
    </citation>
    <scope>NUCLEOTIDE SEQUENCE [LARGE SCALE GENOMIC DNA]</scope>
    <source>
        <strain evidence="2 3">DSM 14045</strain>
    </source>
</reference>
<keyword evidence="3" id="KW-1185">Reference proteome</keyword>
<dbReference type="RefSeq" id="WP_074718338.1">
    <property type="nucleotide sequence ID" value="NZ_FNPG01000023.1"/>
</dbReference>
<feature type="transmembrane region" description="Helical" evidence="1">
    <location>
        <begin position="39"/>
        <end position="60"/>
    </location>
</feature>
<dbReference type="EMBL" id="FNPG01000023">
    <property type="protein sequence ID" value="SDY57611.1"/>
    <property type="molecule type" value="Genomic_DNA"/>
</dbReference>
<dbReference type="Proteomes" id="UP000183918">
    <property type="component" value="Unassembled WGS sequence"/>
</dbReference>
<keyword evidence="1" id="KW-1133">Transmembrane helix</keyword>
<dbReference type="STRING" id="1122142.SAMN02910414_01861"/>
<sequence>MVALKLFRIIIHFMLKIIFLPIQIVLTVLISMLDFASGVISVVFGLVGGIFVLLAFSFLFTSPIDWKMFMEALIFGSLIGALPHLVRYCGDTILMYIKVLLDMI</sequence>
<protein>
    <submittedName>
        <fullName evidence="2">Uncharacterized protein</fullName>
    </submittedName>
</protein>
<dbReference type="AlphaFoldDB" id="A0A1H3KZM6"/>
<evidence type="ECO:0000313" key="2">
    <source>
        <dbReference type="EMBL" id="SDY57611.1"/>
    </source>
</evidence>
<evidence type="ECO:0000256" key="1">
    <source>
        <dbReference type="SAM" id="Phobius"/>
    </source>
</evidence>
<name>A0A1H3KZM6_9FIRM</name>
<feature type="transmembrane region" description="Helical" evidence="1">
    <location>
        <begin position="9"/>
        <end position="33"/>
    </location>
</feature>
<evidence type="ECO:0000313" key="3">
    <source>
        <dbReference type="Proteomes" id="UP000183918"/>
    </source>
</evidence>
<keyword evidence="1" id="KW-0812">Transmembrane</keyword>
<accession>A0A1H3KZM6</accession>
<proteinExistence type="predicted"/>
<feature type="transmembrane region" description="Helical" evidence="1">
    <location>
        <begin position="72"/>
        <end position="97"/>
    </location>
</feature>
<keyword evidence="1" id="KW-0472">Membrane</keyword>